<evidence type="ECO:0008006" key="4">
    <source>
        <dbReference type="Google" id="ProtNLM"/>
    </source>
</evidence>
<dbReference type="Proteomes" id="UP000636960">
    <property type="component" value="Unassembled WGS sequence"/>
</dbReference>
<gene>
    <name evidence="2" type="ORF">Ari01nite_46700</name>
</gene>
<protein>
    <recommendedName>
        <fullName evidence="4">SH3 domain-containing protein</fullName>
    </recommendedName>
</protein>
<dbReference type="EMBL" id="BOMV01000055">
    <property type="protein sequence ID" value="GIE97205.1"/>
    <property type="molecule type" value="Genomic_DNA"/>
</dbReference>
<dbReference type="PROSITE" id="PS51257">
    <property type="entry name" value="PROKAR_LIPOPROTEIN"/>
    <property type="match status" value="1"/>
</dbReference>
<evidence type="ECO:0000313" key="3">
    <source>
        <dbReference type="Proteomes" id="UP000636960"/>
    </source>
</evidence>
<keyword evidence="3" id="KW-1185">Reference proteome</keyword>
<feature type="chain" id="PRO_5037357054" description="SH3 domain-containing protein" evidence="1">
    <location>
        <begin position="30"/>
        <end position="120"/>
    </location>
</feature>
<name>A0A919MYM1_9ACTN</name>
<proteinExistence type="predicted"/>
<feature type="signal peptide" evidence="1">
    <location>
        <begin position="1"/>
        <end position="29"/>
    </location>
</feature>
<sequence length="120" mass="12609">MRARTGAALAAITLATGGLVATTASPAAASCSHAHSFLDGYIGFISGTDAALRVGPHHTGTACRIVDRAYYGDAAQYHCYTSGSTYNGWSTWTWVYVPSLNKSGWVNDALLYGRGAVEEC</sequence>
<keyword evidence="1" id="KW-0732">Signal</keyword>
<dbReference type="RefSeq" id="WP_203783935.1">
    <property type="nucleotide sequence ID" value="NZ_BOMV01000055.1"/>
</dbReference>
<reference evidence="2" key="1">
    <citation type="submission" date="2021-01" db="EMBL/GenBank/DDBJ databases">
        <title>Whole genome shotgun sequence of Actinoplanes rishiriensis NBRC 108556.</title>
        <authorList>
            <person name="Komaki H."/>
            <person name="Tamura T."/>
        </authorList>
    </citation>
    <scope>NUCLEOTIDE SEQUENCE</scope>
    <source>
        <strain evidence="2">NBRC 108556</strain>
    </source>
</reference>
<comment type="caution">
    <text evidence="2">The sequence shown here is derived from an EMBL/GenBank/DDBJ whole genome shotgun (WGS) entry which is preliminary data.</text>
</comment>
<evidence type="ECO:0000313" key="2">
    <source>
        <dbReference type="EMBL" id="GIE97205.1"/>
    </source>
</evidence>
<organism evidence="2 3">
    <name type="scientific">Paractinoplanes rishiriensis</name>
    <dbReference type="NCBI Taxonomy" id="1050105"/>
    <lineage>
        <taxon>Bacteria</taxon>
        <taxon>Bacillati</taxon>
        <taxon>Actinomycetota</taxon>
        <taxon>Actinomycetes</taxon>
        <taxon>Micromonosporales</taxon>
        <taxon>Micromonosporaceae</taxon>
        <taxon>Paractinoplanes</taxon>
    </lineage>
</organism>
<evidence type="ECO:0000256" key="1">
    <source>
        <dbReference type="SAM" id="SignalP"/>
    </source>
</evidence>
<dbReference type="AlphaFoldDB" id="A0A919MYM1"/>
<accession>A0A919MYM1</accession>